<evidence type="ECO:0008006" key="3">
    <source>
        <dbReference type="Google" id="ProtNLM"/>
    </source>
</evidence>
<sequence length="408" mass="46420">MNTLKLINFLIFGLAISVGLRAEATTHQIKIDTHNITDEIAVKVYVPTSDIQESFPTLYLMDGQHYLYSAVGLQDSLNHRNITIPNFLVVAIDTSKLSEPSGLRHQLLNERSFEMMSILLSKIVPLIESTYPSSDLKIYFGWELAAGFGLELASLSDFNGFLLASAPNLTINKVNSFQNSLLADRNIETKFYVSLGHTELQRIEEHKQLLDVISAPSSKDVDLELSITKNHGYFTTPIDALTNGLMWLFSDFRGVNFYSIEEVIQFGGVDGIINYYEKRSNLYQVPYQTPENTKFTMARHAVKSDNKELLDEIIERLGRFSTGGDYWGYYFAKFAFEKQDYTLAQQFITSSVSTDKTSYRLLTLQGDIETRANRLDKAKYFYEQALASTDLEDLKRIIQNKINALKMM</sequence>
<protein>
    <recommendedName>
        <fullName evidence="3">Esterase</fullName>
    </recommendedName>
</protein>
<comment type="caution">
    <text evidence="1">The sequence shown here is derived from an EMBL/GenBank/DDBJ whole genome shotgun (WGS) entry which is preliminary data.</text>
</comment>
<name>A0ABT7SY97_9ALTE</name>
<organism evidence="1 2">
    <name type="scientific">Alteromonas arenosi</name>
    <dbReference type="NCBI Taxonomy" id="3055817"/>
    <lineage>
        <taxon>Bacteria</taxon>
        <taxon>Pseudomonadati</taxon>
        <taxon>Pseudomonadota</taxon>
        <taxon>Gammaproteobacteria</taxon>
        <taxon>Alteromonadales</taxon>
        <taxon>Alteromonadaceae</taxon>
        <taxon>Alteromonas/Salinimonas group</taxon>
        <taxon>Alteromonas</taxon>
    </lineage>
</organism>
<dbReference type="EMBL" id="JAUCBP010000007">
    <property type="protein sequence ID" value="MDM7861155.1"/>
    <property type="molecule type" value="Genomic_DNA"/>
</dbReference>
<evidence type="ECO:0000313" key="2">
    <source>
        <dbReference type="Proteomes" id="UP001234343"/>
    </source>
</evidence>
<dbReference type="Gene3D" id="3.40.50.1820">
    <property type="entry name" value="alpha/beta hydrolase"/>
    <property type="match status" value="1"/>
</dbReference>
<dbReference type="InterPro" id="IPR029058">
    <property type="entry name" value="AB_hydrolase_fold"/>
</dbReference>
<accession>A0ABT7SY97</accession>
<dbReference type="SUPFAM" id="SSF53474">
    <property type="entry name" value="alpha/beta-Hydrolases"/>
    <property type="match status" value="1"/>
</dbReference>
<dbReference type="RefSeq" id="WP_289365538.1">
    <property type="nucleotide sequence ID" value="NZ_JAUCBP010000007.1"/>
</dbReference>
<gene>
    <name evidence="1" type="ORF">QTP81_11150</name>
</gene>
<evidence type="ECO:0000313" key="1">
    <source>
        <dbReference type="EMBL" id="MDM7861155.1"/>
    </source>
</evidence>
<reference evidence="1 2" key="1">
    <citation type="submission" date="2023-06" db="EMBL/GenBank/DDBJ databases">
        <title>Alteromonas sp. ASW11-36 isolated from intertidal sand.</title>
        <authorList>
            <person name="Li Y."/>
        </authorList>
    </citation>
    <scope>NUCLEOTIDE SEQUENCE [LARGE SCALE GENOMIC DNA]</scope>
    <source>
        <strain evidence="1 2">ASW11-36</strain>
    </source>
</reference>
<dbReference type="Proteomes" id="UP001234343">
    <property type="component" value="Unassembled WGS sequence"/>
</dbReference>
<proteinExistence type="predicted"/>
<keyword evidence="2" id="KW-1185">Reference proteome</keyword>